<evidence type="ECO:0000256" key="2">
    <source>
        <dbReference type="ARBA" id="ARBA00022630"/>
    </source>
</evidence>
<proteinExistence type="predicted"/>
<dbReference type="PANTHER" id="PTHR43004">
    <property type="entry name" value="TRK SYSTEM POTASSIUM UPTAKE PROTEIN"/>
    <property type="match status" value="1"/>
</dbReference>
<dbReference type="NCBIfam" id="NF004780">
    <property type="entry name" value="PRK06126.1"/>
    <property type="match status" value="1"/>
</dbReference>
<dbReference type="Proteomes" id="UP001595848">
    <property type="component" value="Unassembled WGS sequence"/>
</dbReference>
<name>A0ABV8NXE5_9BURK</name>
<keyword evidence="2" id="KW-0285">Flavoprotein</keyword>
<dbReference type="RefSeq" id="WP_217963907.1">
    <property type="nucleotide sequence ID" value="NZ_JAHTBN010000003.1"/>
</dbReference>
<keyword evidence="3" id="KW-0274">FAD</keyword>
<dbReference type="PANTHER" id="PTHR43004:SF19">
    <property type="entry name" value="BINDING MONOOXYGENASE, PUTATIVE (JCVI)-RELATED"/>
    <property type="match status" value="1"/>
</dbReference>
<sequence length="559" mass="61605">MVHKTSVLIVGGGPVGLALAGDLGWRGVQCTLVERGDGSIEQPKMDMVGIRSMEFCRRWGIVPWVEGAGYNRDYPQDCAWVTDLNGYEFGREPFPSPRQEQCPPQSPQKRERCPQNFFDPVLRRFAERSGNATLRFDTELLEFVDTGEHVSAQVRDSRSGTLHEIQADYLVGCDGGSSSVRHALGIDMQGDAVLTYTTNVIFRCEGLERLHTKKPAYRYIFIGPEGTWATLVAINGRDQWRFSLIGDEQRRTLTEDEARRAIVRAVGVPFDFEILSMLPWVRRQLVAEEYGKGRVFIAGDAAHLTSPTGGFGMNTGLLDTVNLSWKLAAAVQGWAGPGLLPSYQAEQQPVARRNVAEASDNLRRMLSPRILKPDPAVFDQDDPDVETARREYGARYTEMMRREWFSIGIHLGYVYEGSEVIVPDGTPRPADEVSSYTPTARPGSRAPHAWLADGKSILDLYGGGFVLLRFGADAPAAEELVVAARRAGLPLQVVEIDDAAAAKLYERRLVLVRPDGQVAWRADDAPADAATLVDIVRGARLASVVNGQALPVSEEAQHG</sequence>
<reference evidence="7" key="1">
    <citation type="journal article" date="2019" name="Int. J. Syst. Evol. Microbiol.">
        <title>The Global Catalogue of Microorganisms (GCM) 10K type strain sequencing project: providing services to taxonomists for standard genome sequencing and annotation.</title>
        <authorList>
            <consortium name="The Broad Institute Genomics Platform"/>
            <consortium name="The Broad Institute Genome Sequencing Center for Infectious Disease"/>
            <person name="Wu L."/>
            <person name="Ma J."/>
        </authorList>
    </citation>
    <scope>NUCLEOTIDE SEQUENCE [LARGE SCALE GENOMIC DNA]</scope>
    <source>
        <strain evidence="7">LMG 24813</strain>
    </source>
</reference>
<dbReference type="InterPro" id="IPR050641">
    <property type="entry name" value="RIFMO-like"/>
</dbReference>
<evidence type="ECO:0000256" key="1">
    <source>
        <dbReference type="ARBA" id="ARBA00001974"/>
    </source>
</evidence>
<dbReference type="Pfam" id="PF21274">
    <property type="entry name" value="Rng_hyd_C"/>
    <property type="match status" value="1"/>
</dbReference>
<organism evidence="6 7">
    <name type="scientific">Candidimonas humi</name>
    <dbReference type="NCBI Taxonomy" id="683355"/>
    <lineage>
        <taxon>Bacteria</taxon>
        <taxon>Pseudomonadati</taxon>
        <taxon>Pseudomonadota</taxon>
        <taxon>Betaproteobacteria</taxon>
        <taxon>Burkholderiales</taxon>
        <taxon>Alcaligenaceae</taxon>
        <taxon>Candidimonas</taxon>
    </lineage>
</organism>
<protein>
    <submittedName>
        <fullName evidence="6">FAD-dependent oxidoreductase</fullName>
    </submittedName>
</protein>
<dbReference type="InterPro" id="IPR002938">
    <property type="entry name" value="FAD-bd"/>
</dbReference>
<evidence type="ECO:0000313" key="6">
    <source>
        <dbReference type="EMBL" id="MFC4200882.1"/>
    </source>
</evidence>
<evidence type="ECO:0000313" key="7">
    <source>
        <dbReference type="Proteomes" id="UP001595848"/>
    </source>
</evidence>
<gene>
    <name evidence="6" type="ORF">ACFOY1_07950</name>
</gene>
<dbReference type="EMBL" id="JBHSBV010000002">
    <property type="protein sequence ID" value="MFC4200882.1"/>
    <property type="molecule type" value="Genomic_DNA"/>
</dbReference>
<comment type="caution">
    <text evidence="6">The sequence shown here is derived from an EMBL/GenBank/DDBJ whole genome shotgun (WGS) entry which is preliminary data.</text>
</comment>
<accession>A0ABV8NXE5</accession>
<evidence type="ECO:0000256" key="4">
    <source>
        <dbReference type="SAM" id="MobiDB-lite"/>
    </source>
</evidence>
<dbReference type="Pfam" id="PF01494">
    <property type="entry name" value="FAD_binding_3"/>
    <property type="match status" value="1"/>
</dbReference>
<feature type="region of interest" description="Disordered" evidence="4">
    <location>
        <begin position="92"/>
        <end position="113"/>
    </location>
</feature>
<keyword evidence="7" id="KW-1185">Reference proteome</keyword>
<evidence type="ECO:0000256" key="3">
    <source>
        <dbReference type="ARBA" id="ARBA00022827"/>
    </source>
</evidence>
<feature type="domain" description="FAD-binding" evidence="5">
    <location>
        <begin position="4"/>
        <end position="357"/>
    </location>
</feature>
<comment type="cofactor">
    <cofactor evidence="1">
        <name>FAD</name>
        <dbReference type="ChEBI" id="CHEBI:57692"/>
    </cofactor>
</comment>
<evidence type="ECO:0000259" key="5">
    <source>
        <dbReference type="Pfam" id="PF01494"/>
    </source>
</evidence>